<keyword evidence="1" id="KW-0812">Transmembrane</keyword>
<keyword evidence="1" id="KW-0472">Membrane</keyword>
<feature type="transmembrane region" description="Helical" evidence="1">
    <location>
        <begin position="42"/>
        <end position="58"/>
    </location>
</feature>
<evidence type="ECO:0000256" key="1">
    <source>
        <dbReference type="SAM" id="Phobius"/>
    </source>
</evidence>
<dbReference type="InterPro" id="IPR003675">
    <property type="entry name" value="Rce1/LyrA-like_dom"/>
</dbReference>
<dbReference type="GO" id="GO:0080120">
    <property type="term" value="P:CAAX-box protein maturation"/>
    <property type="evidence" value="ECO:0007669"/>
    <property type="project" value="UniProtKB-ARBA"/>
</dbReference>
<organism evidence="3 4">
    <name type="scientific">Rhodovulum sulfidophilum</name>
    <name type="common">Rhodobacter sulfidophilus</name>
    <dbReference type="NCBI Taxonomy" id="35806"/>
    <lineage>
        <taxon>Bacteria</taxon>
        <taxon>Pseudomonadati</taxon>
        <taxon>Pseudomonadota</taxon>
        <taxon>Alphaproteobacteria</taxon>
        <taxon>Rhodobacterales</taxon>
        <taxon>Paracoccaceae</taxon>
        <taxon>Rhodovulum</taxon>
    </lineage>
</organism>
<dbReference type="eggNOG" id="COG1266">
    <property type="taxonomic scope" value="Bacteria"/>
</dbReference>
<dbReference type="EMBL" id="AP014800">
    <property type="protein sequence ID" value="BAQ70199.1"/>
    <property type="molecule type" value="Genomic_DNA"/>
</dbReference>
<evidence type="ECO:0000313" key="4">
    <source>
        <dbReference type="Proteomes" id="UP000064912"/>
    </source>
</evidence>
<feature type="transmembrane region" description="Helical" evidence="1">
    <location>
        <begin position="166"/>
        <end position="186"/>
    </location>
</feature>
<accession>A0A0D6B676</accession>
<feature type="transmembrane region" description="Helical" evidence="1">
    <location>
        <begin position="19"/>
        <end position="36"/>
    </location>
</feature>
<feature type="transmembrane region" description="Helical" evidence="1">
    <location>
        <begin position="79"/>
        <end position="100"/>
    </location>
</feature>
<feature type="domain" description="CAAX prenyl protease 2/Lysostaphin resistance protein A-like" evidence="2">
    <location>
        <begin position="115"/>
        <end position="203"/>
    </location>
</feature>
<dbReference type="PATRIC" id="fig|35806.4.peg.3139"/>
<evidence type="ECO:0000313" key="3">
    <source>
        <dbReference type="EMBL" id="BAQ70199.1"/>
    </source>
</evidence>
<evidence type="ECO:0000259" key="2">
    <source>
        <dbReference type="Pfam" id="PF02517"/>
    </source>
</evidence>
<dbReference type="Pfam" id="PF02517">
    <property type="entry name" value="Rce1-like"/>
    <property type="match status" value="1"/>
</dbReference>
<name>A0A0D6B676_RHOSU</name>
<dbReference type="AlphaFoldDB" id="A0A0D6B676"/>
<proteinExistence type="predicted"/>
<reference evidence="3 4" key="1">
    <citation type="submission" date="2015-02" db="EMBL/GenBank/DDBJ databases">
        <title>Genome sequene of Rhodovulum sulfidophilum DSM 2351.</title>
        <authorList>
            <person name="Nagao N."/>
        </authorList>
    </citation>
    <scope>NUCLEOTIDE SEQUENCE [LARGE SCALE GENOMIC DNA]</scope>
    <source>
        <strain evidence="3 4">DSM 2351</strain>
    </source>
</reference>
<gene>
    <name evidence="3" type="ORF">NHU_03055</name>
</gene>
<dbReference type="GO" id="GO:0004175">
    <property type="term" value="F:endopeptidase activity"/>
    <property type="evidence" value="ECO:0007669"/>
    <property type="project" value="UniProtKB-ARBA"/>
</dbReference>
<keyword evidence="1" id="KW-1133">Transmembrane helix</keyword>
<feature type="transmembrane region" description="Helical" evidence="1">
    <location>
        <begin position="193"/>
        <end position="216"/>
    </location>
</feature>
<protein>
    <submittedName>
        <fullName evidence="3">Abortive infection protein</fullName>
    </submittedName>
</protein>
<sequence>MAWTLDLALERRMLRRGRLWGEFVLFYVCTPLAIAVFMPPQALFPVLLSLTAVGLGLLSHTEGFRWSELIRGLRGIDPWLVLGFAVVTTAIIGTLTVLVVPQAALALVRGNPLLLASILLLYPPLSALPQEIVFRVLFFRRYGPILPGLRTAIVMNAALFSLAHLMYWNAVVCGLTFLGGLVFAWACEARRNFPLAVLLHAVAGWILFTGGLGVLFHAGNAVRPF</sequence>
<dbReference type="Proteomes" id="UP000064912">
    <property type="component" value="Chromosome"/>
</dbReference>
<dbReference type="KEGG" id="rsu:NHU_03055"/>